<evidence type="ECO:0000256" key="2">
    <source>
        <dbReference type="ARBA" id="ARBA00022448"/>
    </source>
</evidence>
<feature type="transmembrane region" description="Helical" evidence="9">
    <location>
        <begin position="416"/>
        <end position="439"/>
    </location>
</feature>
<feature type="transmembrane region" description="Helical" evidence="9">
    <location>
        <begin position="285"/>
        <end position="307"/>
    </location>
</feature>
<accession>A0A8H5Y663</accession>
<dbReference type="InterPro" id="IPR036188">
    <property type="entry name" value="FAD/NAD-bd_sf"/>
</dbReference>
<feature type="transmembrane region" description="Helical" evidence="9">
    <location>
        <begin position="178"/>
        <end position="198"/>
    </location>
</feature>
<dbReference type="Proteomes" id="UP000532311">
    <property type="component" value="Unassembled WGS sequence"/>
</dbReference>
<feature type="transmembrane region" description="Helical" evidence="9">
    <location>
        <begin position="460"/>
        <end position="480"/>
    </location>
</feature>
<feature type="transmembrane region" description="Helical" evidence="9">
    <location>
        <begin position="205"/>
        <end position="226"/>
    </location>
</feature>
<dbReference type="EMBL" id="JAAQPF010000325">
    <property type="protein sequence ID" value="KAF5706249.1"/>
    <property type="molecule type" value="Genomic_DNA"/>
</dbReference>
<evidence type="ECO:0000256" key="9">
    <source>
        <dbReference type="SAM" id="Phobius"/>
    </source>
</evidence>
<feature type="domain" description="FAD-binding" evidence="10">
    <location>
        <begin position="580"/>
        <end position="933"/>
    </location>
</feature>
<dbReference type="Gene3D" id="3.50.50.60">
    <property type="entry name" value="FAD/NAD(P)-binding domain"/>
    <property type="match status" value="1"/>
</dbReference>
<dbReference type="GO" id="GO:0022857">
    <property type="term" value="F:transmembrane transporter activity"/>
    <property type="evidence" value="ECO:0007669"/>
    <property type="project" value="InterPro"/>
</dbReference>
<dbReference type="GO" id="GO:0071949">
    <property type="term" value="F:FAD binding"/>
    <property type="evidence" value="ECO:0007669"/>
    <property type="project" value="InterPro"/>
</dbReference>
<dbReference type="Pfam" id="PF01494">
    <property type="entry name" value="FAD_binding_3"/>
    <property type="match status" value="1"/>
</dbReference>
<keyword evidence="11" id="KW-0503">Monooxygenase</keyword>
<sequence>MESNTKDSAASEKMDLHLERSHSMTDAERVATKNTDAVELAHLGYKDELQRRFSLPSLLGLCLCLMGTWEACSASIAAALTSGGPPCLWYNFILSFLFTLAIGASLAEIASIYPTSGGQYHWVTALSPELGRKTASWMTGWISIGGQVVLLASAGFYSSFMVQGLISLSNPSYHAERWHATLIYIGILIYCALLNIIGEKVLPTANFISGALHIFGFLAVLIALGVTSKKNTSEYVFTTTFNNTNWSDGVAWIVGMISSIYPFLGYDGACHMAEELPHPRRNVPLAMIGSIVINGAMGVGYVTMLLFSAGSLERILATPYRLPFIQIYYDATHSVVGTTFMVLVSALTAIAAAAAGMTSASRTLWAFARDDATPFHSWIAHIQPRLKIPANAVLVVFVLDLLLGLLYLVNPTASNAILSMSATGMYLSYLMPVVCMLVWGRSKLQSSDYGPFKLGKALGIFLNLAAIIWMAVSIIFSLFPGSLPVTPENMNYSVAVMSGWIILGAVHFAFVGRKKFKMPVVATNVVEGMQATLDKLLREAFLKSPTTQIKSICKRALNGKEPTTKHSETAMSTQSGWRALDVAVIGGGIGGQAVATSLRRQGHKVTIYERADFAGEVGASISCAANGTRWLEEWNVNIEIGDPVILRKLISRDWKTGEPISVYDLKDYKERWGYVYYMFHRQYMHRMLMDSALGEGEGPPAQLIVNHQATDVDVESGEVTFANGKKVKHDVVIGADGIGSTLRSVFGIKPDRKPATCTCLHTNVDTAKAVELGLVDYSQNSALEYWGGYNTHFKIVLSPCNGGKLLSYYCFFPREAGDLKAQTWDQEATLDELLDPYPDLDRSVFKHLEIGYEIRPWRLWLHEPYDHWTEGVACIMGDAAHPMMPDQSQGACQAIEDAAAIGLVFSKRHFNGDIRESLKAFEEVRKPRATKVQAASARARENINERIGFSSNTNTKVYNVATEDGKLTIDEMNMYNMKDHVADVFNERRLKENIKSEPKEEDHKFALGRGTISVAQHNSISAS</sequence>
<feature type="transmembrane region" description="Helical" evidence="9">
    <location>
        <begin position="492"/>
        <end position="511"/>
    </location>
</feature>
<feature type="transmembrane region" description="Helical" evidence="9">
    <location>
        <begin position="392"/>
        <end position="410"/>
    </location>
</feature>
<protein>
    <submittedName>
        <fullName evidence="11">Salicylate 1-monooxygenase</fullName>
    </submittedName>
</protein>
<evidence type="ECO:0000256" key="5">
    <source>
        <dbReference type="ARBA" id="ARBA00022827"/>
    </source>
</evidence>
<dbReference type="InterPro" id="IPR002293">
    <property type="entry name" value="AA/rel_permease1"/>
</dbReference>
<proteinExistence type="predicted"/>
<keyword evidence="5" id="KW-0274">FAD</keyword>
<dbReference type="SUPFAM" id="SSF54373">
    <property type="entry name" value="FAD-linked reductases, C-terminal domain"/>
    <property type="match status" value="1"/>
</dbReference>
<evidence type="ECO:0000313" key="12">
    <source>
        <dbReference type="Proteomes" id="UP000532311"/>
    </source>
</evidence>
<feature type="transmembrane region" description="Helical" evidence="9">
    <location>
        <begin position="92"/>
        <end position="113"/>
    </location>
</feature>
<dbReference type="GO" id="GO:0004497">
    <property type="term" value="F:monooxygenase activity"/>
    <property type="evidence" value="ECO:0007669"/>
    <property type="project" value="UniProtKB-KW"/>
</dbReference>
<feature type="transmembrane region" description="Helical" evidence="9">
    <location>
        <begin position="327"/>
        <end position="355"/>
    </location>
</feature>
<evidence type="ECO:0000256" key="1">
    <source>
        <dbReference type="ARBA" id="ARBA00004141"/>
    </source>
</evidence>
<keyword evidence="3" id="KW-0285">Flavoprotein</keyword>
<keyword evidence="2" id="KW-0813">Transport</keyword>
<evidence type="ECO:0000256" key="8">
    <source>
        <dbReference type="ARBA" id="ARBA00023136"/>
    </source>
</evidence>
<keyword evidence="6 9" id="KW-1133">Transmembrane helix</keyword>
<feature type="transmembrane region" description="Helical" evidence="9">
    <location>
        <begin position="58"/>
        <end position="80"/>
    </location>
</feature>
<keyword evidence="12" id="KW-1185">Reference proteome</keyword>
<evidence type="ECO:0000313" key="11">
    <source>
        <dbReference type="EMBL" id="KAF5706249.1"/>
    </source>
</evidence>
<keyword evidence="4 9" id="KW-0812">Transmembrane</keyword>
<comment type="subcellular location">
    <subcellularLocation>
        <location evidence="1">Membrane</location>
        <topology evidence="1">Multi-pass membrane protein</topology>
    </subcellularLocation>
</comment>
<dbReference type="InterPro" id="IPR002938">
    <property type="entry name" value="FAD-bd"/>
</dbReference>
<dbReference type="Pfam" id="PF13520">
    <property type="entry name" value="AA_permease_2"/>
    <property type="match status" value="1"/>
</dbReference>
<reference evidence="11 12" key="1">
    <citation type="submission" date="2020-05" db="EMBL/GenBank/DDBJ databases">
        <title>Identification and distribution of gene clusters putatively required for synthesis of sphingolipid metabolism inhibitors in phylogenetically diverse species of the filamentous fungus Fusarium.</title>
        <authorList>
            <person name="Kim H.-S."/>
            <person name="Busman M."/>
            <person name="Brown D.W."/>
            <person name="Divon H."/>
            <person name="Uhlig S."/>
            <person name="Proctor R.H."/>
        </authorList>
    </citation>
    <scope>NUCLEOTIDE SEQUENCE [LARGE SCALE GENOMIC DNA]</scope>
    <source>
        <strain evidence="11 12">NRRL 26131</strain>
    </source>
</reference>
<evidence type="ECO:0000256" key="4">
    <source>
        <dbReference type="ARBA" id="ARBA00022692"/>
    </source>
</evidence>
<evidence type="ECO:0000256" key="7">
    <source>
        <dbReference type="ARBA" id="ARBA00023002"/>
    </source>
</evidence>
<dbReference type="GO" id="GO:0016020">
    <property type="term" value="C:membrane"/>
    <property type="evidence" value="ECO:0007669"/>
    <property type="project" value="UniProtKB-SubCell"/>
</dbReference>
<dbReference type="PRINTS" id="PR00420">
    <property type="entry name" value="RNGMNOXGNASE"/>
</dbReference>
<dbReference type="PANTHER" id="PTHR45649">
    <property type="entry name" value="AMINO-ACID PERMEASE BAT1"/>
    <property type="match status" value="1"/>
</dbReference>
<dbReference type="AlphaFoldDB" id="A0A8H5Y663"/>
<feature type="transmembrane region" description="Helical" evidence="9">
    <location>
        <begin position="134"/>
        <end position="158"/>
    </location>
</feature>
<name>A0A8H5Y663_9HYPO</name>
<dbReference type="Gene3D" id="1.20.1740.10">
    <property type="entry name" value="Amino acid/polyamine transporter I"/>
    <property type="match status" value="1"/>
</dbReference>
<keyword evidence="7" id="KW-0560">Oxidoreductase</keyword>
<keyword evidence="8 9" id="KW-0472">Membrane</keyword>
<dbReference type="SUPFAM" id="SSF51905">
    <property type="entry name" value="FAD/NAD(P)-binding domain"/>
    <property type="match status" value="1"/>
</dbReference>
<evidence type="ECO:0000256" key="6">
    <source>
        <dbReference type="ARBA" id="ARBA00022989"/>
    </source>
</evidence>
<organism evidence="11 12">
    <name type="scientific">Fusarium globosum</name>
    <dbReference type="NCBI Taxonomy" id="78864"/>
    <lineage>
        <taxon>Eukaryota</taxon>
        <taxon>Fungi</taxon>
        <taxon>Dikarya</taxon>
        <taxon>Ascomycota</taxon>
        <taxon>Pezizomycotina</taxon>
        <taxon>Sordariomycetes</taxon>
        <taxon>Hypocreomycetidae</taxon>
        <taxon>Hypocreales</taxon>
        <taxon>Nectriaceae</taxon>
        <taxon>Fusarium</taxon>
        <taxon>Fusarium fujikuroi species complex</taxon>
    </lineage>
</organism>
<evidence type="ECO:0000256" key="3">
    <source>
        <dbReference type="ARBA" id="ARBA00022630"/>
    </source>
</evidence>
<dbReference type="PANTHER" id="PTHR45649:SF14">
    <property type="entry name" value="GABA PERMEASE"/>
    <property type="match status" value="1"/>
</dbReference>
<comment type="caution">
    <text evidence="11">The sequence shown here is derived from an EMBL/GenBank/DDBJ whole genome shotgun (WGS) entry which is preliminary data.</text>
</comment>
<evidence type="ECO:0000259" key="10">
    <source>
        <dbReference type="Pfam" id="PF01494"/>
    </source>
</evidence>
<gene>
    <name evidence="11" type="ORF">FGLOB1_7523</name>
</gene>